<gene>
    <name evidence="1" type="ORF">LYSCAS_08940</name>
</gene>
<organism evidence="1 2">
    <name type="scientific">Noviluteimonas caseinilytica</name>
    <dbReference type="NCBI Taxonomy" id="2675101"/>
    <lineage>
        <taxon>Bacteria</taxon>
        <taxon>Pseudomonadati</taxon>
        <taxon>Pseudomonadota</taxon>
        <taxon>Gammaproteobacteria</taxon>
        <taxon>Lysobacterales</taxon>
        <taxon>Lysobacteraceae</taxon>
        <taxon>Noviluteimonas</taxon>
    </lineage>
</organism>
<reference evidence="1 2" key="1">
    <citation type="submission" date="2021-03" db="EMBL/GenBank/DDBJ databases">
        <title>Complete Genome Sequences of Two Lysobacter Strains Isolated from Sea Water (Lysobacter caseinilyticus) and Soil (Lysobacter helvus) in South Korea.</title>
        <authorList>
            <person name="Watanabe Y."/>
            <person name="Arakawa K."/>
        </authorList>
    </citation>
    <scope>NUCLEOTIDE SEQUENCE [LARGE SCALE GENOMIC DNA]</scope>
    <source>
        <strain evidence="1 2">KVB24</strain>
    </source>
</reference>
<dbReference type="EMBL" id="AP024545">
    <property type="protein sequence ID" value="BCT91870.1"/>
    <property type="molecule type" value="Genomic_DNA"/>
</dbReference>
<sequence length="176" mass="19693">MSFETTNVWRTTTPELQAELVDFWTRHGALADPARAALRAKQAVVVARDADGQIVGVGTALLRIIPRLRQPTYYYRQFFAPEFRGNKGAVPFFQEALDILEAANKEKPESIGVLLELENATLNGRYTQAVEPRTGATFIGYSPRGFQLKVVYFKDAVLFPPAPLQRRAQAPVRRTA</sequence>
<accession>A0ABN6FRC4</accession>
<name>A0ABN6FRC4_9GAMM</name>
<evidence type="ECO:0000313" key="2">
    <source>
        <dbReference type="Proteomes" id="UP000681317"/>
    </source>
</evidence>
<proteinExistence type="predicted"/>
<dbReference type="RefSeq" id="WP_213436125.1">
    <property type="nucleotide sequence ID" value="NZ_AP024545.1"/>
</dbReference>
<evidence type="ECO:0008006" key="3">
    <source>
        <dbReference type="Google" id="ProtNLM"/>
    </source>
</evidence>
<evidence type="ECO:0000313" key="1">
    <source>
        <dbReference type="EMBL" id="BCT91870.1"/>
    </source>
</evidence>
<dbReference type="Proteomes" id="UP000681317">
    <property type="component" value="Chromosome"/>
</dbReference>
<keyword evidence="2" id="KW-1185">Reference proteome</keyword>
<protein>
    <recommendedName>
        <fullName evidence="3">GNAT family N-acetyltransferase</fullName>
    </recommendedName>
</protein>